<dbReference type="PANTHER" id="PTHR28629">
    <property type="entry name" value="TRIOKINASE/FMN CYCLASE"/>
    <property type="match status" value="1"/>
</dbReference>
<dbReference type="InterPro" id="IPR004006">
    <property type="entry name" value="DhaK_dom"/>
</dbReference>
<dbReference type="RefSeq" id="WP_103265714.1">
    <property type="nucleotide sequence ID" value="NZ_CABMLE010000015.1"/>
</dbReference>
<comment type="caution">
    <text evidence="2">The sequence shown here is derived from an EMBL/GenBank/DDBJ whole genome shotgun (WGS) entry which is preliminary data.</text>
</comment>
<keyword evidence="2" id="KW-0808">Transferase</keyword>
<reference evidence="3" key="1">
    <citation type="submission" date="2018-01" db="EMBL/GenBank/DDBJ databases">
        <title>Rubneribacter badeniensis gen. nov., sp. nov., and Colonibacter rubneri, gen. nov., sp. nov., WGS of new members of the Eggerthellaceae.</title>
        <authorList>
            <person name="Danylec N."/>
            <person name="Stoll D.A."/>
            <person name="Doetsch A."/>
            <person name="Kulling S.E."/>
            <person name="Huch M."/>
        </authorList>
    </citation>
    <scope>NUCLEOTIDE SEQUENCE [LARGE SCALE GENOMIC DNA]</scope>
    <source>
        <strain evidence="3">ResAG-96</strain>
    </source>
</reference>
<dbReference type="PANTHER" id="PTHR28629:SF4">
    <property type="entry name" value="TRIOKINASE_FMN CYCLASE"/>
    <property type="match status" value="1"/>
</dbReference>
<dbReference type="Gene3D" id="3.30.1180.20">
    <property type="entry name" value="Dihydroxyacetone kinase, domain 2"/>
    <property type="match status" value="1"/>
</dbReference>
<evidence type="ECO:0000259" key="1">
    <source>
        <dbReference type="PROSITE" id="PS51481"/>
    </source>
</evidence>
<dbReference type="GO" id="GO:0004371">
    <property type="term" value="F:glycerone kinase activity"/>
    <property type="evidence" value="ECO:0007669"/>
    <property type="project" value="InterPro"/>
</dbReference>
<organism evidence="2 3">
    <name type="scientific">Enteroscipio rubneri</name>
    <dbReference type="NCBI Taxonomy" id="2070686"/>
    <lineage>
        <taxon>Bacteria</taxon>
        <taxon>Bacillati</taxon>
        <taxon>Actinomycetota</taxon>
        <taxon>Coriobacteriia</taxon>
        <taxon>Eggerthellales</taxon>
        <taxon>Eggerthellaceae</taxon>
        <taxon>Enteroscipio</taxon>
    </lineage>
</organism>
<name>A0A2K2U9G1_9ACTN</name>
<gene>
    <name evidence="2" type="ORF">C2L71_10515</name>
</gene>
<dbReference type="GO" id="GO:0005829">
    <property type="term" value="C:cytosol"/>
    <property type="evidence" value="ECO:0007669"/>
    <property type="project" value="TreeGrafter"/>
</dbReference>
<dbReference type="OrthoDB" id="9806345at2"/>
<evidence type="ECO:0000313" key="3">
    <source>
        <dbReference type="Proteomes" id="UP000236197"/>
    </source>
</evidence>
<sequence length="332" mass="35383">MQMKKFINDPDNLTTELLEGLALANPDILELGEDNMVINKKLAEADRVTIVTQGGSGHEPAIEGFVGEGMVDIDVVGDIFAAPGPAACVDAIKLADKGKGVLYIVLNHAGDMLTGNMTMKQCKKQGLNVVKVVTQEDVSNAPRENADDRRGLVGCIPTYKIAGAAAAEGRSLEEVAAVAQRFADNMATLAVAVRGATHPQTGTLLAELGDDEMEIGMGQHGEEGGGRQPMKSADETAAIMVNALVKDIGIEPGEKVMLIVNGSGATTLMEQLIVYRAAVKELAKQDIEVVANFVGEMLTVQEQAGFQMFMARMDDELLRLWNAPCTTPYLKK</sequence>
<keyword evidence="2" id="KW-0418">Kinase</keyword>
<evidence type="ECO:0000313" key="2">
    <source>
        <dbReference type="EMBL" id="PNV66963.1"/>
    </source>
</evidence>
<dbReference type="AlphaFoldDB" id="A0A2K2U9G1"/>
<dbReference type="Pfam" id="PF02733">
    <property type="entry name" value="Dak1"/>
    <property type="match status" value="1"/>
</dbReference>
<feature type="domain" description="DhaK" evidence="1">
    <location>
        <begin position="9"/>
        <end position="330"/>
    </location>
</feature>
<dbReference type="Proteomes" id="UP000236197">
    <property type="component" value="Unassembled WGS sequence"/>
</dbReference>
<dbReference type="EMBL" id="PPEK01000015">
    <property type="protein sequence ID" value="PNV66963.1"/>
    <property type="molecule type" value="Genomic_DNA"/>
</dbReference>
<dbReference type="Gene3D" id="3.40.50.10440">
    <property type="entry name" value="Dihydroxyacetone kinase, domain 1"/>
    <property type="match status" value="1"/>
</dbReference>
<keyword evidence="3" id="KW-1185">Reference proteome</keyword>
<proteinExistence type="predicted"/>
<dbReference type="PROSITE" id="PS51481">
    <property type="entry name" value="DHAK"/>
    <property type="match status" value="1"/>
</dbReference>
<dbReference type="SUPFAM" id="SSF82549">
    <property type="entry name" value="DAK1/DegV-like"/>
    <property type="match status" value="1"/>
</dbReference>
<dbReference type="InterPro" id="IPR050861">
    <property type="entry name" value="Dihydroxyacetone_Kinase"/>
</dbReference>
<dbReference type="GO" id="GO:0019563">
    <property type="term" value="P:glycerol catabolic process"/>
    <property type="evidence" value="ECO:0007669"/>
    <property type="project" value="TreeGrafter"/>
</dbReference>
<accession>A0A2K2U9G1</accession>
<dbReference type="FunFam" id="3.40.50.10440:FF:000001">
    <property type="entry name" value="Dihydroxyacetone kinase, DhaK subunit"/>
    <property type="match status" value="1"/>
</dbReference>
<protein>
    <submittedName>
        <fullName evidence="2">Glycerol kinase</fullName>
    </submittedName>
</protein>